<accession>A0A315VFL9</accession>
<feature type="compositionally biased region" description="Polar residues" evidence="4">
    <location>
        <begin position="1"/>
        <end position="11"/>
    </location>
</feature>
<feature type="compositionally biased region" description="Polar residues" evidence="4">
    <location>
        <begin position="381"/>
        <end position="402"/>
    </location>
</feature>
<feature type="region of interest" description="Disordered" evidence="4">
    <location>
        <begin position="469"/>
        <end position="491"/>
    </location>
</feature>
<feature type="coiled-coil region" evidence="3">
    <location>
        <begin position="157"/>
        <end position="262"/>
    </location>
</feature>
<evidence type="ECO:0000259" key="5">
    <source>
        <dbReference type="Pfam" id="PF16034"/>
    </source>
</evidence>
<dbReference type="GO" id="GO:0050811">
    <property type="term" value="F:GABA receptor binding"/>
    <property type="evidence" value="ECO:0007669"/>
    <property type="project" value="TreeGrafter"/>
</dbReference>
<dbReference type="GO" id="GO:0019900">
    <property type="term" value="F:kinase binding"/>
    <property type="evidence" value="ECO:0007669"/>
    <property type="project" value="InterPro"/>
</dbReference>
<feature type="coiled-coil region" evidence="3">
    <location>
        <begin position="721"/>
        <end position="811"/>
    </location>
</feature>
<feature type="region of interest" description="Disordered" evidence="4">
    <location>
        <begin position="1"/>
        <end position="32"/>
    </location>
</feature>
<evidence type="ECO:0000313" key="7">
    <source>
        <dbReference type="Proteomes" id="UP000250572"/>
    </source>
</evidence>
<feature type="region of interest" description="Disordered" evidence="4">
    <location>
        <begin position="367"/>
        <end position="402"/>
    </location>
</feature>
<feature type="coiled-coil region" evidence="3">
    <location>
        <begin position="499"/>
        <end position="560"/>
    </location>
</feature>
<organism evidence="6 7">
    <name type="scientific">Gambusia affinis</name>
    <name type="common">Western mosquitofish</name>
    <name type="synonym">Heterandria affinis</name>
    <dbReference type="NCBI Taxonomy" id="33528"/>
    <lineage>
        <taxon>Eukaryota</taxon>
        <taxon>Metazoa</taxon>
        <taxon>Chordata</taxon>
        <taxon>Craniata</taxon>
        <taxon>Vertebrata</taxon>
        <taxon>Euteleostomi</taxon>
        <taxon>Actinopterygii</taxon>
        <taxon>Neopterygii</taxon>
        <taxon>Teleostei</taxon>
        <taxon>Neoteleostei</taxon>
        <taxon>Acanthomorphata</taxon>
        <taxon>Ovalentaria</taxon>
        <taxon>Atherinomorphae</taxon>
        <taxon>Cyprinodontiformes</taxon>
        <taxon>Poeciliidae</taxon>
        <taxon>Poeciliinae</taxon>
        <taxon>Gambusia</taxon>
    </lineage>
</organism>
<dbReference type="Pfam" id="PF16034">
    <property type="entry name" value="JAKMIP_CC3"/>
    <property type="match status" value="1"/>
</dbReference>
<dbReference type="Proteomes" id="UP000250572">
    <property type="component" value="Unassembled WGS sequence"/>
</dbReference>
<reference evidence="6 7" key="1">
    <citation type="journal article" date="2018" name="G3 (Bethesda)">
        <title>A High-Quality Reference Genome for the Invasive Mosquitofish Gambusia affinis Using a Chicago Library.</title>
        <authorList>
            <person name="Hoffberg S.L."/>
            <person name="Troendle N.J."/>
            <person name="Glenn T.C."/>
            <person name="Mahmud O."/>
            <person name="Louha S."/>
            <person name="Chalopin D."/>
            <person name="Bennetzen J.L."/>
            <person name="Mauricio R."/>
        </authorList>
    </citation>
    <scope>NUCLEOTIDE SEQUENCE [LARGE SCALE GENOMIC DNA]</scope>
    <source>
        <strain evidence="6">NE01/NJP1002.9</strain>
        <tissue evidence="6">Muscle</tissue>
    </source>
</reference>
<evidence type="ECO:0000256" key="1">
    <source>
        <dbReference type="ARBA" id="ARBA00005239"/>
    </source>
</evidence>
<name>A0A315VFL9_GAMAF</name>
<sequence>MSSTTPPSAQPSKKGRKPEKSEVMADSPQATNEELRSKLMDIQIELQQERGKVCKLRERLQEQRQARELEQHKHAVALTDLRAKLHEEKLREISSAREALGRQHEAELSRAIKIRDTEVQRLQGLVNALRDGAADKLKNALLGEAREEARRAFDGERLKLQQEIQEQKTARKQAEEALSNALQADKAKAADLRTAYQQHQDEVHRIKRDCEKDIRRLMDELKAKNRVVSTLERELGLQAGYAQKLQLQKEALDEQLGQVREAEKYNHGSPKREVVPGLGENPDLLNNQEVDERDMRRFQLKIAELHSVIRKLEDRNALLADERNELLKRVREAESQMKPIFEKNKRLSKKNDDLLQTLQRMEEKLKNLSRENAEMKEKGSSSRPPSQHQTTQPQLKRPSSLTDLSHAHEEQEVEFLKLQVAEQRGIIEELTQERERLVMSKKNRRKATKLPKRHVVETYFGFDEESIDSETSSLTSFNTDLTDRTPATPEEDLEETVSREESELHFRQLTREYQALQRAYALLQEQSGGTLDAEREARTREQLQMELSSCQAKIVDLEKALAESGQVIKTGDGDRSLDSKWVEEKQYLIRTNQDLHEKICALQQAESRLQAEVQDARDQNELLEFRVLELEERERRSPALNLHMSAFPENSSSALQTYCRQEGVKDVIIPELMKKLDILGDNGNLRNEEQVAVIQAGTVISLCEKWLKQVDSTEAALTQKMIDLENDKELFSKQKGFLEEELDYRKQALDQAYMVRVQQRIEELEATLYSALQQEQPACQAVAESLTDRQREELRLAVDKLRRQILRQSRQYDSQILQERMELLQQAQQILTCCGAKQGIKT</sequence>
<dbReference type="InterPro" id="IPR031994">
    <property type="entry name" value="JAKMIP_C"/>
</dbReference>
<protein>
    <recommendedName>
        <fullName evidence="5">Janus kinase and microtubule-interacting protein C-terminal domain-containing protein</fullName>
    </recommendedName>
</protein>
<evidence type="ECO:0000256" key="2">
    <source>
        <dbReference type="ARBA" id="ARBA00023054"/>
    </source>
</evidence>
<dbReference type="InterPro" id="IPR024836">
    <property type="entry name" value="JAKMIP"/>
</dbReference>
<feature type="compositionally biased region" description="Polar residues" evidence="4">
    <location>
        <begin position="469"/>
        <end position="480"/>
    </location>
</feature>
<feature type="compositionally biased region" description="Basic and acidic residues" evidence="4">
    <location>
        <begin position="367"/>
        <end position="380"/>
    </location>
</feature>
<gene>
    <name evidence="6" type="ORF">CCH79_00012644</name>
</gene>
<dbReference type="PANTHER" id="PTHR18935:SF6">
    <property type="entry name" value="JANUS KINASE AND MICROTUBULE-INTERACTING PROTEIN 1"/>
    <property type="match status" value="1"/>
</dbReference>
<comment type="similarity">
    <text evidence="1">Belongs to the JAKMIP family.</text>
</comment>
<feature type="domain" description="Janus kinase and microtubule-interacting protein C-terminal" evidence="5">
    <location>
        <begin position="433"/>
        <end position="641"/>
    </location>
</feature>
<proteinExistence type="inferred from homology"/>
<feature type="coiled-coil region" evidence="3">
    <location>
        <begin position="602"/>
        <end position="633"/>
    </location>
</feature>
<evidence type="ECO:0000313" key="6">
    <source>
        <dbReference type="EMBL" id="PWA22228.1"/>
    </source>
</evidence>
<dbReference type="GO" id="GO:0008017">
    <property type="term" value="F:microtubule binding"/>
    <property type="evidence" value="ECO:0007669"/>
    <property type="project" value="InterPro"/>
</dbReference>
<evidence type="ECO:0000256" key="3">
    <source>
        <dbReference type="SAM" id="Coils"/>
    </source>
</evidence>
<comment type="caution">
    <text evidence="6">The sequence shown here is derived from an EMBL/GenBank/DDBJ whole genome shotgun (WGS) entry which is preliminary data.</text>
</comment>
<keyword evidence="7" id="KW-1185">Reference proteome</keyword>
<dbReference type="PANTHER" id="PTHR18935">
    <property type="entry name" value="GOLGIN SUBFAMILY A MEMBER 4-LIKE ISOFORM X1"/>
    <property type="match status" value="1"/>
</dbReference>
<feature type="region of interest" description="Disordered" evidence="4">
    <location>
        <begin position="263"/>
        <end position="285"/>
    </location>
</feature>
<keyword evidence="2 3" id="KW-0175">Coiled coil</keyword>
<evidence type="ECO:0000256" key="4">
    <source>
        <dbReference type="SAM" id="MobiDB-lite"/>
    </source>
</evidence>
<feature type="compositionally biased region" description="Basic and acidic residues" evidence="4">
    <location>
        <begin position="263"/>
        <end position="274"/>
    </location>
</feature>
<dbReference type="EMBL" id="NHOQ01001766">
    <property type="protein sequence ID" value="PWA22228.1"/>
    <property type="molecule type" value="Genomic_DNA"/>
</dbReference>
<dbReference type="AlphaFoldDB" id="A0A315VFL9"/>